<sequence length="548" mass="59754">MSDAKKVYVIGHRNPDTDSICSAIAYAELKRTEGVNAVAARAGQINEESKYALEYFGVDLPVLVADLYPRVKDIMLDCGTTVKTTDSLRYLGQVMHKKNVRSVPVVDEKDGLKGIVTVSDMAKRYFEELNMENLEAASVTIADVASAIDAEVLAGEANDTLLSGTVSIAAGKPETVAAHAGAGDVVIAGDRVSQSMKICLQNGPACLILTHGSKLEDDMLPIVKEKKIVVLSTKFDTFTTARLINQAVPVGHIMNDKVMSFTKDEMLSNIKGDIEETNYRNYPVLEGGKLIGLISRDNLMIPDPEKVILVDHNERTQAVEGIENAKIIEIIDHHRLGGLKTGDPIYIREDPVGCTSTIITEMYLQRGYEISKKIAGVLMSAIISDTVLFKSPTCTERDKAAVKKLAEIAGVDYEKYGMDMLKAGSGLGSMTPAEVAKNDNKEFQIGDYRMLVSQISVMDPQEVLDIKADILDAMRGLCESNGYDMSLLMVTDILKESTELFYVGSPKTLIGEAFKKDASGDSVYLPGVMSRKKQIIPPLTDAVQRIQK</sequence>
<dbReference type="Pfam" id="PF07085">
    <property type="entry name" value="DRTGG"/>
    <property type="match status" value="1"/>
</dbReference>
<dbReference type="InterPro" id="IPR001667">
    <property type="entry name" value="DDH_dom"/>
</dbReference>
<dbReference type="InterPro" id="IPR038222">
    <property type="entry name" value="DHHA2_dom_sf"/>
</dbReference>
<evidence type="ECO:0000256" key="6">
    <source>
        <dbReference type="ARBA" id="ARBA00032535"/>
    </source>
</evidence>
<name>A0A1M4V8J5_9FIRM</name>
<organism evidence="10 11">
    <name type="scientific">Schwartzia succinivorans DSM 10502</name>
    <dbReference type="NCBI Taxonomy" id="1123243"/>
    <lineage>
        <taxon>Bacteria</taxon>
        <taxon>Bacillati</taxon>
        <taxon>Bacillota</taxon>
        <taxon>Negativicutes</taxon>
        <taxon>Selenomonadales</taxon>
        <taxon>Selenomonadaceae</taxon>
        <taxon>Schwartzia</taxon>
    </lineage>
</organism>
<dbReference type="Gene3D" id="3.10.310.20">
    <property type="entry name" value="DHHA2 domain"/>
    <property type="match status" value="1"/>
</dbReference>
<dbReference type="PANTHER" id="PTHR12112">
    <property type="entry name" value="BNIP - RELATED"/>
    <property type="match status" value="1"/>
</dbReference>
<keyword evidence="5" id="KW-0464">Manganese</keyword>
<dbReference type="InterPro" id="IPR004097">
    <property type="entry name" value="DHHA2"/>
</dbReference>
<dbReference type="PANTHER" id="PTHR12112:SF22">
    <property type="entry name" value="MANGANESE-DEPENDENT INORGANIC PYROPHOSPHATASE-RELATED"/>
    <property type="match status" value="1"/>
</dbReference>
<proteinExistence type="predicted"/>
<dbReference type="EC" id="3.6.1.1" evidence="2"/>
<evidence type="ECO:0000256" key="7">
    <source>
        <dbReference type="ARBA" id="ARBA00047820"/>
    </source>
</evidence>
<dbReference type="EMBL" id="FQUG01000003">
    <property type="protein sequence ID" value="SHE65207.1"/>
    <property type="molecule type" value="Genomic_DNA"/>
</dbReference>
<dbReference type="InterPro" id="IPR000644">
    <property type="entry name" value="CBS_dom"/>
</dbReference>
<dbReference type="Pfam" id="PF01368">
    <property type="entry name" value="DHH"/>
    <property type="match status" value="1"/>
</dbReference>
<dbReference type="InterPro" id="IPR010766">
    <property type="entry name" value="DRTGG"/>
</dbReference>
<dbReference type="InterPro" id="IPR028979">
    <property type="entry name" value="Ser_kin/Pase_Hpr-like_N_sf"/>
</dbReference>
<evidence type="ECO:0000256" key="3">
    <source>
        <dbReference type="ARBA" id="ARBA00022723"/>
    </source>
</evidence>
<keyword evidence="3" id="KW-0479">Metal-binding</keyword>
<dbReference type="GO" id="GO:0004427">
    <property type="term" value="F:inorganic diphosphate phosphatase activity"/>
    <property type="evidence" value="ECO:0007669"/>
    <property type="project" value="UniProtKB-EC"/>
</dbReference>
<dbReference type="AlphaFoldDB" id="A0A1M4V8J5"/>
<keyword evidence="4" id="KW-0378">Hydrolase</keyword>
<dbReference type="SMART" id="SM01131">
    <property type="entry name" value="DHHA2"/>
    <property type="match status" value="1"/>
</dbReference>
<accession>A0A1M4V8J5</accession>
<dbReference type="Gene3D" id="3.40.1390.20">
    <property type="entry name" value="HprK N-terminal domain-like"/>
    <property type="match status" value="1"/>
</dbReference>
<evidence type="ECO:0000256" key="5">
    <source>
        <dbReference type="ARBA" id="ARBA00023211"/>
    </source>
</evidence>
<dbReference type="Pfam" id="PF00571">
    <property type="entry name" value="CBS"/>
    <property type="match status" value="1"/>
</dbReference>
<gene>
    <name evidence="10" type="ORF">SAMN02745190_00918</name>
</gene>
<dbReference type="InterPro" id="IPR038763">
    <property type="entry name" value="DHH_sf"/>
</dbReference>
<dbReference type="SUPFAM" id="SSF75138">
    <property type="entry name" value="HprK N-terminal domain-like"/>
    <property type="match status" value="1"/>
</dbReference>
<protein>
    <recommendedName>
        <fullName evidence="2">inorganic diphosphatase</fullName>
        <ecNumber evidence="2">3.6.1.1</ecNumber>
    </recommendedName>
    <alternativeName>
        <fullName evidence="6">Pyrophosphate phospho-hydrolase</fullName>
    </alternativeName>
</protein>
<dbReference type="GO" id="GO:0046872">
    <property type="term" value="F:metal ion binding"/>
    <property type="evidence" value="ECO:0007669"/>
    <property type="project" value="UniProtKB-KW"/>
</dbReference>
<dbReference type="PROSITE" id="PS51371">
    <property type="entry name" value="CBS"/>
    <property type="match status" value="1"/>
</dbReference>
<dbReference type="Proteomes" id="UP000184404">
    <property type="component" value="Unassembled WGS sequence"/>
</dbReference>
<dbReference type="RefSeq" id="WP_072934995.1">
    <property type="nucleotide sequence ID" value="NZ_FQUG01000003.1"/>
</dbReference>
<dbReference type="STRING" id="1123243.SAMN02745190_00918"/>
<evidence type="ECO:0000259" key="9">
    <source>
        <dbReference type="PROSITE" id="PS51371"/>
    </source>
</evidence>
<evidence type="ECO:0000256" key="2">
    <source>
        <dbReference type="ARBA" id="ARBA00012146"/>
    </source>
</evidence>
<dbReference type="Pfam" id="PF02833">
    <property type="entry name" value="DHHA2"/>
    <property type="match status" value="1"/>
</dbReference>
<evidence type="ECO:0000313" key="10">
    <source>
        <dbReference type="EMBL" id="SHE65207.1"/>
    </source>
</evidence>
<keyword evidence="11" id="KW-1185">Reference proteome</keyword>
<dbReference type="NCBIfam" id="NF003877">
    <property type="entry name" value="PRK05427.1"/>
    <property type="match status" value="1"/>
</dbReference>
<dbReference type="CDD" id="cd02205">
    <property type="entry name" value="CBS_pair_SF"/>
    <property type="match status" value="1"/>
</dbReference>
<dbReference type="NCBIfam" id="NF011442">
    <property type="entry name" value="PRK14869.1-4"/>
    <property type="match status" value="1"/>
</dbReference>
<dbReference type="GO" id="GO:0005737">
    <property type="term" value="C:cytoplasm"/>
    <property type="evidence" value="ECO:0007669"/>
    <property type="project" value="InterPro"/>
</dbReference>
<comment type="catalytic activity">
    <reaction evidence="7">
        <text>diphosphate + H2O = 2 phosphate + H(+)</text>
        <dbReference type="Rhea" id="RHEA:24576"/>
        <dbReference type="ChEBI" id="CHEBI:15377"/>
        <dbReference type="ChEBI" id="CHEBI:15378"/>
        <dbReference type="ChEBI" id="CHEBI:33019"/>
        <dbReference type="ChEBI" id="CHEBI:43474"/>
        <dbReference type="EC" id="3.6.1.1"/>
    </reaction>
</comment>
<comment type="cofactor">
    <cofactor evidence="1">
        <name>Mn(2+)</name>
        <dbReference type="ChEBI" id="CHEBI:29035"/>
    </cofactor>
</comment>
<reference evidence="10 11" key="1">
    <citation type="submission" date="2016-11" db="EMBL/GenBank/DDBJ databases">
        <authorList>
            <person name="Jaros S."/>
            <person name="Januszkiewicz K."/>
            <person name="Wedrychowicz H."/>
        </authorList>
    </citation>
    <scope>NUCLEOTIDE SEQUENCE [LARGE SCALE GENOMIC DNA]</scope>
    <source>
        <strain evidence="10 11">DSM 10502</strain>
    </source>
</reference>
<dbReference type="NCBIfam" id="NF011443">
    <property type="entry name" value="PRK14869.1-5"/>
    <property type="match status" value="1"/>
</dbReference>
<evidence type="ECO:0000256" key="1">
    <source>
        <dbReference type="ARBA" id="ARBA00001936"/>
    </source>
</evidence>
<evidence type="ECO:0000256" key="8">
    <source>
        <dbReference type="PROSITE-ProRule" id="PRU00703"/>
    </source>
</evidence>
<dbReference type="FunFam" id="3.90.1640.10:FF:000001">
    <property type="entry name" value="Probable manganese-dependent inorganic pyrophosphatase"/>
    <property type="match status" value="1"/>
</dbReference>
<evidence type="ECO:0000313" key="11">
    <source>
        <dbReference type="Proteomes" id="UP000184404"/>
    </source>
</evidence>
<dbReference type="OrthoDB" id="9766150at2"/>
<dbReference type="Gene3D" id="3.90.1640.10">
    <property type="entry name" value="inorganic pyrophosphatase (n-terminal core)"/>
    <property type="match status" value="2"/>
</dbReference>
<keyword evidence="8" id="KW-0129">CBS domain</keyword>
<feature type="domain" description="CBS" evidence="9">
    <location>
        <begin position="75"/>
        <end position="131"/>
    </location>
</feature>
<dbReference type="SUPFAM" id="SSF54631">
    <property type="entry name" value="CBS-domain pair"/>
    <property type="match status" value="1"/>
</dbReference>
<dbReference type="SUPFAM" id="SSF64182">
    <property type="entry name" value="DHH phosphoesterases"/>
    <property type="match status" value="1"/>
</dbReference>
<evidence type="ECO:0000256" key="4">
    <source>
        <dbReference type="ARBA" id="ARBA00022801"/>
    </source>
</evidence>
<dbReference type="InterPro" id="IPR046342">
    <property type="entry name" value="CBS_dom_sf"/>
</dbReference>